<keyword evidence="11" id="KW-1185">Reference proteome</keyword>
<dbReference type="GO" id="GO:0015369">
    <property type="term" value="F:calcium:proton antiporter activity"/>
    <property type="evidence" value="ECO:0007669"/>
    <property type="project" value="TreeGrafter"/>
</dbReference>
<dbReference type="STRING" id="1073089.A0A1L9R919"/>
<dbReference type="OrthoDB" id="1699231at2759"/>
<name>A0A1L9R919_ASPWE</name>
<keyword evidence="7 8" id="KW-0472">Membrane</keyword>
<feature type="transmembrane region" description="Helical" evidence="8">
    <location>
        <begin position="157"/>
        <end position="177"/>
    </location>
</feature>
<evidence type="ECO:0000256" key="8">
    <source>
        <dbReference type="SAM" id="Phobius"/>
    </source>
</evidence>
<feature type="domain" description="Sodium/calcium exchanger membrane region" evidence="9">
    <location>
        <begin position="2"/>
        <end position="75"/>
    </location>
</feature>
<comment type="similarity">
    <text evidence="2">Belongs to the Ca(2+):cation antiporter (CaCA) (TC 2.A.19) family.</text>
</comment>
<evidence type="ECO:0000256" key="6">
    <source>
        <dbReference type="ARBA" id="ARBA00023065"/>
    </source>
</evidence>
<dbReference type="GO" id="GO:0012505">
    <property type="term" value="C:endomembrane system"/>
    <property type="evidence" value="ECO:0007669"/>
    <property type="project" value="UniProtKB-SubCell"/>
</dbReference>
<feature type="transmembrane region" description="Helical" evidence="8">
    <location>
        <begin position="249"/>
        <end position="268"/>
    </location>
</feature>
<reference evidence="11" key="1">
    <citation type="journal article" date="2017" name="Genome Biol.">
        <title>Comparative genomics reveals high biological diversity and specific adaptations in the industrially and medically important fungal genus Aspergillus.</title>
        <authorList>
            <person name="de Vries R.P."/>
            <person name="Riley R."/>
            <person name="Wiebenga A."/>
            <person name="Aguilar-Osorio G."/>
            <person name="Amillis S."/>
            <person name="Uchima C.A."/>
            <person name="Anderluh G."/>
            <person name="Asadollahi M."/>
            <person name="Askin M."/>
            <person name="Barry K."/>
            <person name="Battaglia E."/>
            <person name="Bayram O."/>
            <person name="Benocci T."/>
            <person name="Braus-Stromeyer S.A."/>
            <person name="Caldana C."/>
            <person name="Canovas D."/>
            <person name="Cerqueira G.C."/>
            <person name="Chen F."/>
            <person name="Chen W."/>
            <person name="Choi C."/>
            <person name="Clum A."/>
            <person name="Dos Santos R.A."/>
            <person name="Damasio A.R."/>
            <person name="Diallinas G."/>
            <person name="Emri T."/>
            <person name="Fekete E."/>
            <person name="Flipphi M."/>
            <person name="Freyberg S."/>
            <person name="Gallo A."/>
            <person name="Gournas C."/>
            <person name="Habgood R."/>
            <person name="Hainaut M."/>
            <person name="Harispe M.L."/>
            <person name="Henrissat B."/>
            <person name="Hilden K.S."/>
            <person name="Hope R."/>
            <person name="Hossain A."/>
            <person name="Karabika E."/>
            <person name="Karaffa L."/>
            <person name="Karanyi Z."/>
            <person name="Krasevec N."/>
            <person name="Kuo A."/>
            <person name="Kusch H."/>
            <person name="LaButti K."/>
            <person name="Lagendijk E.L."/>
            <person name="Lapidus A."/>
            <person name="Levasseur A."/>
            <person name="Lindquist E."/>
            <person name="Lipzen A."/>
            <person name="Logrieco A.F."/>
            <person name="MacCabe A."/>
            <person name="Maekelae M.R."/>
            <person name="Malavazi I."/>
            <person name="Melin P."/>
            <person name="Meyer V."/>
            <person name="Mielnichuk N."/>
            <person name="Miskei M."/>
            <person name="Molnar A.P."/>
            <person name="Mule G."/>
            <person name="Ngan C.Y."/>
            <person name="Orejas M."/>
            <person name="Orosz E."/>
            <person name="Ouedraogo J.P."/>
            <person name="Overkamp K.M."/>
            <person name="Park H.-S."/>
            <person name="Perrone G."/>
            <person name="Piumi F."/>
            <person name="Punt P.J."/>
            <person name="Ram A.F."/>
            <person name="Ramon A."/>
            <person name="Rauscher S."/>
            <person name="Record E."/>
            <person name="Riano-Pachon D.M."/>
            <person name="Robert V."/>
            <person name="Roehrig J."/>
            <person name="Ruller R."/>
            <person name="Salamov A."/>
            <person name="Salih N.S."/>
            <person name="Samson R.A."/>
            <person name="Sandor E."/>
            <person name="Sanguinetti M."/>
            <person name="Schuetze T."/>
            <person name="Sepcic K."/>
            <person name="Shelest E."/>
            <person name="Sherlock G."/>
            <person name="Sophianopoulou V."/>
            <person name="Squina F.M."/>
            <person name="Sun H."/>
            <person name="Susca A."/>
            <person name="Todd R.B."/>
            <person name="Tsang A."/>
            <person name="Unkles S.E."/>
            <person name="van de Wiele N."/>
            <person name="van Rossen-Uffink D."/>
            <person name="Oliveira J.V."/>
            <person name="Vesth T.C."/>
            <person name="Visser J."/>
            <person name="Yu J.-H."/>
            <person name="Zhou M."/>
            <person name="Andersen M.R."/>
            <person name="Archer D.B."/>
            <person name="Baker S.E."/>
            <person name="Benoit I."/>
            <person name="Brakhage A.A."/>
            <person name="Braus G.H."/>
            <person name="Fischer R."/>
            <person name="Frisvad J.C."/>
            <person name="Goldman G.H."/>
            <person name="Houbraken J."/>
            <person name="Oakley B."/>
            <person name="Pocsi I."/>
            <person name="Scazzocchio C."/>
            <person name="Seiboth B."/>
            <person name="vanKuyk P.A."/>
            <person name="Wortman J."/>
            <person name="Dyer P.S."/>
            <person name="Grigoriev I.V."/>
        </authorList>
    </citation>
    <scope>NUCLEOTIDE SEQUENCE [LARGE SCALE GENOMIC DNA]</scope>
    <source>
        <strain evidence="11">DTO 134E9</strain>
    </source>
</reference>
<gene>
    <name evidence="10" type="ORF">ASPWEDRAFT_176491</name>
</gene>
<evidence type="ECO:0000313" key="11">
    <source>
        <dbReference type="Proteomes" id="UP000184383"/>
    </source>
</evidence>
<organism evidence="10 11">
    <name type="scientific">Aspergillus wentii DTO 134E9</name>
    <dbReference type="NCBI Taxonomy" id="1073089"/>
    <lineage>
        <taxon>Eukaryota</taxon>
        <taxon>Fungi</taxon>
        <taxon>Dikarya</taxon>
        <taxon>Ascomycota</taxon>
        <taxon>Pezizomycotina</taxon>
        <taxon>Eurotiomycetes</taxon>
        <taxon>Eurotiomycetidae</taxon>
        <taxon>Eurotiales</taxon>
        <taxon>Aspergillaceae</taxon>
        <taxon>Aspergillus</taxon>
        <taxon>Aspergillus subgen. Cremei</taxon>
    </lineage>
</organism>
<feature type="domain" description="Sodium/calcium exchanger membrane region" evidence="9">
    <location>
        <begin position="127"/>
        <end position="265"/>
    </location>
</feature>
<accession>A0A1L9R919</accession>
<protein>
    <recommendedName>
        <fullName evidence="9">Sodium/calcium exchanger membrane region domain-containing protein</fullName>
    </recommendedName>
</protein>
<dbReference type="GeneID" id="63747364"/>
<keyword evidence="6" id="KW-0406">Ion transport</keyword>
<dbReference type="PANTHER" id="PTHR31503">
    <property type="entry name" value="VACUOLAR CALCIUM ION TRANSPORTER"/>
    <property type="match status" value="1"/>
</dbReference>
<feature type="transmembrane region" description="Helical" evidence="8">
    <location>
        <begin position="226"/>
        <end position="243"/>
    </location>
</feature>
<dbReference type="VEuPathDB" id="FungiDB:ASPWEDRAFT_176491"/>
<feature type="transmembrane region" description="Helical" evidence="8">
    <location>
        <begin position="58"/>
        <end position="76"/>
    </location>
</feature>
<dbReference type="InterPro" id="IPR004837">
    <property type="entry name" value="NaCa_Exmemb"/>
</dbReference>
<evidence type="ECO:0000259" key="9">
    <source>
        <dbReference type="Pfam" id="PF01699"/>
    </source>
</evidence>
<dbReference type="GO" id="GO:0000329">
    <property type="term" value="C:fungal-type vacuole membrane"/>
    <property type="evidence" value="ECO:0007669"/>
    <property type="project" value="TreeGrafter"/>
</dbReference>
<dbReference type="Proteomes" id="UP000184383">
    <property type="component" value="Unassembled WGS sequence"/>
</dbReference>
<dbReference type="GO" id="GO:0006874">
    <property type="term" value="P:intracellular calcium ion homeostasis"/>
    <property type="evidence" value="ECO:0007669"/>
    <property type="project" value="TreeGrafter"/>
</dbReference>
<dbReference type="Gene3D" id="1.20.1420.30">
    <property type="entry name" value="NCX, central ion-binding region"/>
    <property type="match status" value="1"/>
</dbReference>
<dbReference type="AlphaFoldDB" id="A0A1L9R919"/>
<evidence type="ECO:0000256" key="1">
    <source>
        <dbReference type="ARBA" id="ARBA00004127"/>
    </source>
</evidence>
<dbReference type="InterPro" id="IPR004713">
    <property type="entry name" value="CaH_exchang"/>
</dbReference>
<evidence type="ECO:0000256" key="2">
    <source>
        <dbReference type="ARBA" id="ARBA00008170"/>
    </source>
</evidence>
<evidence type="ECO:0000256" key="5">
    <source>
        <dbReference type="ARBA" id="ARBA00022989"/>
    </source>
</evidence>
<evidence type="ECO:0000256" key="7">
    <source>
        <dbReference type="ARBA" id="ARBA00023136"/>
    </source>
</evidence>
<evidence type="ECO:0000313" key="10">
    <source>
        <dbReference type="EMBL" id="OJJ31416.1"/>
    </source>
</evidence>
<dbReference type="Pfam" id="PF01699">
    <property type="entry name" value="Na_Ca_ex"/>
    <property type="match status" value="2"/>
</dbReference>
<feature type="transmembrane region" description="Helical" evidence="8">
    <location>
        <begin position="26"/>
        <end position="46"/>
    </location>
</feature>
<evidence type="ECO:0000256" key="4">
    <source>
        <dbReference type="ARBA" id="ARBA00022692"/>
    </source>
</evidence>
<evidence type="ECO:0000256" key="3">
    <source>
        <dbReference type="ARBA" id="ARBA00022448"/>
    </source>
</evidence>
<dbReference type="EMBL" id="KV878216">
    <property type="protein sequence ID" value="OJJ31416.1"/>
    <property type="molecule type" value="Genomic_DNA"/>
</dbReference>
<keyword evidence="4 8" id="KW-0812">Transmembrane</keyword>
<feature type="transmembrane region" description="Helical" evidence="8">
    <location>
        <begin position="122"/>
        <end position="145"/>
    </location>
</feature>
<sequence>MLGLGFLAGGIKYSEQTFSTEATKEVGTLLLLAAMAIAIPTVSHAWSDNQHTVPQSRATAFVLVVTYVIFLYFQIYSHKPLFETSPEHEDAPDIENKTQIVVHVRKWRTQINKPAFLGKIPFPLTTLIALIVATALIGFHSTFAIDNLSSLMEDTHISSTFIGVVILPLLSNDIGPIKAALHNKMDQCIASTVGKRIQTSLLAISLIIFIAWGMGVDTMSLDIDGFEVITLFISALYVNFVIANEKCNYFEGVALIALFIIISVAACYY</sequence>
<comment type="subcellular location">
    <subcellularLocation>
        <location evidence="1">Endomembrane system</location>
        <topology evidence="1">Multi-pass membrane protein</topology>
    </subcellularLocation>
</comment>
<dbReference type="PANTHER" id="PTHR31503:SF20">
    <property type="entry name" value="CA(2+)_H(+) EXCHANGER, PUTATIVE (EUROFUNG)-RELATED"/>
    <property type="match status" value="1"/>
</dbReference>
<dbReference type="InterPro" id="IPR044880">
    <property type="entry name" value="NCX_ion-bd_dom_sf"/>
</dbReference>
<proteinExistence type="inferred from homology"/>
<dbReference type="RefSeq" id="XP_040685093.1">
    <property type="nucleotide sequence ID" value="XM_040831516.1"/>
</dbReference>
<keyword evidence="5 8" id="KW-1133">Transmembrane helix</keyword>
<keyword evidence="3" id="KW-0813">Transport</keyword>
<feature type="transmembrane region" description="Helical" evidence="8">
    <location>
        <begin position="197"/>
        <end position="214"/>
    </location>
</feature>